<dbReference type="EMBL" id="FOUT01000021">
    <property type="protein sequence ID" value="SFN56134.1"/>
    <property type="molecule type" value="Genomic_DNA"/>
</dbReference>
<accession>A0A1I5A0Z5</accession>
<evidence type="ECO:0000313" key="1">
    <source>
        <dbReference type="EMBL" id="SFN56134.1"/>
    </source>
</evidence>
<sequence length="220" mass="25724">MKIIKVITIFFLIFLVTPFSYGQSSERNFSNILQTYYLYKDKDLIDKTIDFVNHSPMSYKRLEPILTGFFGALFLYDKEVKKSFVSNFDKIEKPDIKELLVTLSSSNIDTLYSKKKITTEYNDMNWASYFATGNVKYIDNIISKVTYENERTDINLFLAGATAKWSLCSNASQDELVKKHLNTLKDKNENIKEILQEDPQHFKDKMLEILKEQKSKGIWN</sequence>
<protein>
    <submittedName>
        <fullName evidence="1">Uncharacterized protein</fullName>
    </submittedName>
</protein>
<organism evidence="1 2">
    <name type="scientific">Flavobacterium succinicans</name>
    <dbReference type="NCBI Taxonomy" id="29536"/>
    <lineage>
        <taxon>Bacteria</taxon>
        <taxon>Pseudomonadati</taxon>
        <taxon>Bacteroidota</taxon>
        <taxon>Flavobacteriia</taxon>
        <taxon>Flavobacteriales</taxon>
        <taxon>Flavobacteriaceae</taxon>
        <taxon>Flavobacterium</taxon>
    </lineage>
</organism>
<name>A0A1I5A0Z5_9FLAO</name>
<evidence type="ECO:0000313" key="2">
    <source>
        <dbReference type="Proteomes" id="UP000182961"/>
    </source>
</evidence>
<gene>
    <name evidence="1" type="ORF">SAMN05444143_12111</name>
</gene>
<proteinExistence type="predicted"/>
<dbReference type="RefSeq" id="WP_074917753.1">
    <property type="nucleotide sequence ID" value="NZ_CBCRUM010000034.1"/>
</dbReference>
<dbReference type="AlphaFoldDB" id="A0A1I5A0Z5"/>
<keyword evidence="2" id="KW-1185">Reference proteome</keyword>
<dbReference type="Proteomes" id="UP000182961">
    <property type="component" value="Unassembled WGS sequence"/>
</dbReference>
<reference evidence="2" key="1">
    <citation type="submission" date="2016-10" db="EMBL/GenBank/DDBJ databases">
        <authorList>
            <person name="Varghese N."/>
            <person name="Submissions S."/>
        </authorList>
    </citation>
    <scope>NUCLEOTIDE SEQUENCE [LARGE SCALE GENOMIC DNA]</scope>
    <source>
        <strain evidence="2">DSM 4002</strain>
    </source>
</reference>